<dbReference type="Proteomes" id="UP000273807">
    <property type="component" value="Unassembled WGS sequence"/>
</dbReference>
<evidence type="ECO:0000313" key="1">
    <source>
        <dbReference type="EMBL" id="RNL57971.1"/>
    </source>
</evidence>
<dbReference type="AlphaFoldDB" id="A0A3N0C4Y5"/>
<dbReference type="OrthoDB" id="163160at2"/>
<comment type="caution">
    <text evidence="1">The sequence shown here is derived from an EMBL/GenBank/DDBJ whole genome shotgun (WGS) entry which is preliminary data.</text>
</comment>
<dbReference type="SUPFAM" id="SSF54909">
    <property type="entry name" value="Dimeric alpha+beta barrel"/>
    <property type="match status" value="1"/>
</dbReference>
<proteinExistence type="predicted"/>
<organism evidence="1 2">
    <name type="scientific">Arthrobacter oryzae</name>
    <dbReference type="NCBI Taxonomy" id="409290"/>
    <lineage>
        <taxon>Bacteria</taxon>
        <taxon>Bacillati</taxon>
        <taxon>Actinomycetota</taxon>
        <taxon>Actinomycetes</taxon>
        <taxon>Micrococcales</taxon>
        <taxon>Micrococcaceae</taxon>
        <taxon>Arthrobacter</taxon>
    </lineage>
</organism>
<accession>A0A3N0C4Y5</accession>
<sequence>MAMFARVSTYKTGPETISDAPSEDIMGRALEMPGCLGIYYLNGKEAGKDLSITLWESEEAMTESREAANKIRAEASAAEKIQIVAVEEFEVTASNLKG</sequence>
<keyword evidence="2" id="KW-1185">Reference proteome</keyword>
<reference evidence="1 2" key="1">
    <citation type="submission" date="2018-10" db="EMBL/GenBank/DDBJ databases">
        <title>Genome sequencing of Arthrobacter oryzae TNB02.</title>
        <authorList>
            <person name="Cho Y.-J."/>
            <person name="Cho A."/>
            <person name="Kim O.-S."/>
        </authorList>
    </citation>
    <scope>NUCLEOTIDE SEQUENCE [LARGE SCALE GENOMIC DNA]</scope>
    <source>
        <strain evidence="1 2">TNB02</strain>
    </source>
</reference>
<evidence type="ECO:0008006" key="3">
    <source>
        <dbReference type="Google" id="ProtNLM"/>
    </source>
</evidence>
<protein>
    <recommendedName>
        <fullName evidence="3">ABM domain-containing protein</fullName>
    </recommendedName>
</protein>
<evidence type="ECO:0000313" key="2">
    <source>
        <dbReference type="Proteomes" id="UP000273807"/>
    </source>
</evidence>
<gene>
    <name evidence="1" type="ORF">D7003_05015</name>
</gene>
<dbReference type="EMBL" id="RBED01000071">
    <property type="protein sequence ID" value="RNL57971.1"/>
    <property type="molecule type" value="Genomic_DNA"/>
</dbReference>
<name>A0A3N0C4Y5_9MICC</name>
<dbReference type="InterPro" id="IPR011008">
    <property type="entry name" value="Dimeric_a/b-barrel"/>
</dbReference>
<dbReference type="Gene3D" id="3.30.70.100">
    <property type="match status" value="1"/>
</dbReference>